<dbReference type="PANTHER" id="PTHR20883">
    <property type="entry name" value="PHYTANOYL-COA DIOXYGENASE DOMAIN CONTAINING 1"/>
    <property type="match status" value="1"/>
</dbReference>
<dbReference type="InterPro" id="IPR008775">
    <property type="entry name" value="Phytyl_CoA_dOase-like"/>
</dbReference>
<protein>
    <submittedName>
        <fullName evidence="2">Phytanoyl-CoA dioxygenase (PhyH)</fullName>
    </submittedName>
</protein>
<dbReference type="GO" id="GO:0016706">
    <property type="term" value="F:2-oxoglutarate-dependent dioxygenase activity"/>
    <property type="evidence" value="ECO:0007669"/>
    <property type="project" value="UniProtKB-ARBA"/>
</dbReference>
<evidence type="ECO:0000313" key="3">
    <source>
        <dbReference type="Proteomes" id="UP000198844"/>
    </source>
</evidence>
<organism evidence="2 3">
    <name type="scientific">Paraburkholderia aspalathi</name>
    <dbReference type="NCBI Taxonomy" id="1324617"/>
    <lineage>
        <taxon>Bacteria</taxon>
        <taxon>Pseudomonadati</taxon>
        <taxon>Pseudomonadota</taxon>
        <taxon>Betaproteobacteria</taxon>
        <taxon>Burkholderiales</taxon>
        <taxon>Burkholderiaceae</taxon>
        <taxon>Paraburkholderia</taxon>
    </lineage>
</organism>
<dbReference type="Pfam" id="PF05721">
    <property type="entry name" value="PhyH"/>
    <property type="match status" value="1"/>
</dbReference>
<dbReference type="RefSeq" id="WP_093636378.1">
    <property type="nucleotide sequence ID" value="NZ_FPBH01000012.1"/>
</dbReference>
<dbReference type="Gene3D" id="2.60.120.620">
    <property type="entry name" value="q2cbj1_9rhob like domain"/>
    <property type="match status" value="1"/>
</dbReference>
<dbReference type="Proteomes" id="UP000198844">
    <property type="component" value="Unassembled WGS sequence"/>
</dbReference>
<dbReference type="EMBL" id="FPBH01000012">
    <property type="protein sequence ID" value="SFU16587.1"/>
    <property type="molecule type" value="Genomic_DNA"/>
</dbReference>
<dbReference type="SUPFAM" id="SSF51197">
    <property type="entry name" value="Clavaminate synthase-like"/>
    <property type="match status" value="1"/>
</dbReference>
<sequence>MKIHSDLLPGVPFIESPFFNKGIATAGFDNETRRVAEDLYRDGFAIIDFPDEEFDSIADQIKQALVDKYEWEYWLSEGYDAGDSLRVIDAWKDNENVRRLATNAKIISLLSNLFGRQAWPFQTLNFPVGTQQHYHSDSVHFSSVPERFMCGVWTALEDIDEDAGPLIYYPGSHKWPIYTNEHLGVCSVETPSSRNQQTFEPLWEALVEEHGIKPKLFTPKKGQSLIWLANLLHGGLKQSDKTKTRWSQVTHYYFEGCTYYTPLSSDPMYGAVKFREPMNILTGERSPNKYCGYDIPGEFVELATRLQQIDRAAPLPADFDAAEYLAANPDVKAAGVDPIHHYRYFGAREGRAIKA</sequence>
<name>A0A1I7DY18_9BURK</name>
<evidence type="ECO:0000313" key="2">
    <source>
        <dbReference type="EMBL" id="SFU16587.1"/>
    </source>
</evidence>
<keyword evidence="2" id="KW-0560">Oxidoreductase</keyword>
<accession>A0A1I7DY18</accession>
<dbReference type="OrthoDB" id="9075305at2"/>
<reference evidence="2 3" key="1">
    <citation type="submission" date="2016-10" db="EMBL/GenBank/DDBJ databases">
        <authorList>
            <person name="de Groot N.N."/>
        </authorList>
    </citation>
    <scope>NUCLEOTIDE SEQUENCE [LARGE SCALE GENOMIC DNA]</scope>
    <source>
        <strain evidence="2 3">LMG 27731</strain>
    </source>
</reference>
<comment type="cofactor">
    <cofactor evidence="1">
        <name>Fe(2+)</name>
        <dbReference type="ChEBI" id="CHEBI:29033"/>
    </cofactor>
</comment>
<gene>
    <name evidence="2" type="ORF">SAMN05192563_1012111</name>
</gene>
<proteinExistence type="predicted"/>
<dbReference type="GO" id="GO:0005506">
    <property type="term" value="F:iron ion binding"/>
    <property type="evidence" value="ECO:0007669"/>
    <property type="project" value="UniProtKB-ARBA"/>
</dbReference>
<dbReference type="PANTHER" id="PTHR20883:SF48">
    <property type="entry name" value="ECTOINE DIOXYGENASE"/>
    <property type="match status" value="1"/>
</dbReference>
<evidence type="ECO:0000256" key="1">
    <source>
        <dbReference type="ARBA" id="ARBA00001954"/>
    </source>
</evidence>
<dbReference type="AlphaFoldDB" id="A0A1I7DY18"/>
<keyword evidence="2" id="KW-0223">Dioxygenase</keyword>